<gene>
    <name evidence="4" type="ORF">HAND00432_LOCUS5544</name>
    <name evidence="3" type="ORF">HAND1043_LOCUS1825</name>
</gene>
<dbReference type="EMBL" id="HBFK01002993">
    <property type="protein sequence ID" value="CAD8735334.1"/>
    <property type="molecule type" value="Transcribed_RNA"/>
</dbReference>
<feature type="region of interest" description="Disordered" evidence="1">
    <location>
        <begin position="96"/>
        <end position="118"/>
    </location>
</feature>
<dbReference type="EMBL" id="HBFX01009336">
    <property type="protein sequence ID" value="CAD8951009.1"/>
    <property type="molecule type" value="Transcribed_RNA"/>
</dbReference>
<sequence>MRASCVLFGVVGLSVTQAFIPCASPPVLRANTRPLSHTGMNAYSSMSEAAFDLYSASPDPAQLAKNHAPAWMVPKRSASDDAALWESARAAVANVERQSVAGSHTPAGDGGRDSKEREMAWAAARAAVDNVERERAAALERERELEMPVLAPLFRARGEW</sequence>
<proteinExistence type="predicted"/>
<name>A0A6U4ISX8_HEMAN</name>
<protein>
    <submittedName>
        <fullName evidence="3">Uncharacterized protein</fullName>
    </submittedName>
</protein>
<feature type="signal peptide" evidence="2">
    <location>
        <begin position="1"/>
        <end position="18"/>
    </location>
</feature>
<evidence type="ECO:0000313" key="3">
    <source>
        <dbReference type="EMBL" id="CAD8735334.1"/>
    </source>
</evidence>
<evidence type="ECO:0000256" key="1">
    <source>
        <dbReference type="SAM" id="MobiDB-lite"/>
    </source>
</evidence>
<reference evidence="3" key="1">
    <citation type="submission" date="2021-01" db="EMBL/GenBank/DDBJ databases">
        <authorList>
            <person name="Corre E."/>
            <person name="Pelletier E."/>
            <person name="Niang G."/>
            <person name="Scheremetjew M."/>
            <person name="Finn R."/>
            <person name="Kale V."/>
            <person name="Holt S."/>
            <person name="Cochrane G."/>
            <person name="Meng A."/>
            <person name="Brown T."/>
            <person name="Cohen L."/>
        </authorList>
    </citation>
    <scope>NUCLEOTIDE SEQUENCE</scope>
    <source>
        <strain evidence="3">CCMP441</strain>
        <strain evidence="4">CCMP644</strain>
    </source>
</reference>
<dbReference type="AlphaFoldDB" id="A0A6U4ISX8"/>
<feature type="chain" id="PRO_5035585635" evidence="2">
    <location>
        <begin position="19"/>
        <end position="160"/>
    </location>
</feature>
<keyword evidence="2" id="KW-0732">Signal</keyword>
<evidence type="ECO:0000313" key="4">
    <source>
        <dbReference type="EMBL" id="CAD8951009.1"/>
    </source>
</evidence>
<accession>A0A6U4ISX8</accession>
<organism evidence="3">
    <name type="scientific">Hemiselmis andersenii</name>
    <name type="common">Cryptophyte alga</name>
    <dbReference type="NCBI Taxonomy" id="464988"/>
    <lineage>
        <taxon>Eukaryota</taxon>
        <taxon>Cryptophyceae</taxon>
        <taxon>Cryptomonadales</taxon>
        <taxon>Hemiselmidaceae</taxon>
        <taxon>Hemiselmis</taxon>
    </lineage>
</organism>
<evidence type="ECO:0000256" key="2">
    <source>
        <dbReference type="SAM" id="SignalP"/>
    </source>
</evidence>